<dbReference type="AlphaFoldDB" id="A0A5M8P171"/>
<accession>A0A5M8P171</accession>
<dbReference type="EMBL" id="SNRX01000010">
    <property type="protein sequence ID" value="KAA6302070.1"/>
    <property type="molecule type" value="Genomic_DNA"/>
</dbReference>
<sequence length="140" mass="15939">MHESGNIDEIYELWSEFYQPITGSLLCFAPWDSAPHTWATATASTPPGPCKELANATGQAWRIPNIAELCYLYMSKNDYEREALGIGVDSYNRENYMTITTRNSTYTWAWMYDYLPTYMLKSTSLTLCCVKGGGEEEIDE</sequence>
<proteinExistence type="predicted"/>
<comment type="caution">
    <text evidence="1">The sequence shown here is derived from an EMBL/GenBank/DDBJ whole genome shotgun (WGS) entry which is preliminary data.</text>
</comment>
<protein>
    <recommendedName>
        <fullName evidence="3">DUF1566 domain-containing protein</fullName>
    </recommendedName>
</protein>
<gene>
    <name evidence="1" type="ORF">EZS26_001671</name>
</gene>
<evidence type="ECO:0008006" key="3">
    <source>
        <dbReference type="Google" id="ProtNLM"/>
    </source>
</evidence>
<organism evidence="1 2">
    <name type="scientific">Candidatus Ordinivivax streblomastigis</name>
    <dbReference type="NCBI Taxonomy" id="2540710"/>
    <lineage>
        <taxon>Bacteria</taxon>
        <taxon>Pseudomonadati</taxon>
        <taxon>Bacteroidota</taxon>
        <taxon>Bacteroidia</taxon>
        <taxon>Bacteroidales</taxon>
        <taxon>Candidatus Ordinivivax</taxon>
    </lineage>
</organism>
<reference evidence="1 2" key="1">
    <citation type="submission" date="2019-03" db="EMBL/GenBank/DDBJ databases">
        <title>Single cell metagenomics reveals metabolic interactions within the superorganism composed of flagellate Streblomastix strix and complex community of Bacteroidetes bacteria on its surface.</title>
        <authorList>
            <person name="Treitli S.C."/>
            <person name="Kolisko M."/>
            <person name="Husnik F."/>
            <person name="Keeling P."/>
            <person name="Hampl V."/>
        </authorList>
    </citation>
    <scope>NUCLEOTIDE SEQUENCE [LARGE SCALE GENOMIC DNA]</scope>
    <source>
        <strain evidence="1">St1</strain>
    </source>
</reference>
<dbReference type="Proteomes" id="UP000324575">
    <property type="component" value="Unassembled WGS sequence"/>
</dbReference>
<evidence type="ECO:0000313" key="1">
    <source>
        <dbReference type="EMBL" id="KAA6302070.1"/>
    </source>
</evidence>
<evidence type="ECO:0000313" key="2">
    <source>
        <dbReference type="Proteomes" id="UP000324575"/>
    </source>
</evidence>
<name>A0A5M8P171_9BACT</name>